<feature type="transmembrane region" description="Helical" evidence="2">
    <location>
        <begin position="186"/>
        <end position="203"/>
    </location>
</feature>
<reference evidence="3 4" key="1">
    <citation type="submission" date="2024-09" db="EMBL/GenBank/DDBJ databases">
        <authorList>
            <person name="Sun Q."/>
            <person name="Mori K."/>
        </authorList>
    </citation>
    <scope>NUCLEOTIDE SEQUENCE [LARGE SCALE GENOMIC DNA]</scope>
    <source>
        <strain evidence="3 4">JCM 4362</strain>
    </source>
</reference>
<dbReference type="EMBL" id="JBHMCR010000015">
    <property type="protein sequence ID" value="MFB9522853.1"/>
    <property type="molecule type" value="Genomic_DNA"/>
</dbReference>
<feature type="region of interest" description="Disordered" evidence="1">
    <location>
        <begin position="1"/>
        <end position="57"/>
    </location>
</feature>
<protein>
    <submittedName>
        <fullName evidence="3">Uncharacterized protein</fullName>
    </submittedName>
</protein>
<feature type="transmembrane region" description="Helical" evidence="2">
    <location>
        <begin position="73"/>
        <end position="91"/>
    </location>
</feature>
<evidence type="ECO:0000313" key="3">
    <source>
        <dbReference type="EMBL" id="MFB9522853.1"/>
    </source>
</evidence>
<sequence length="240" mass="24303">MTAPDRPPGIPEPSAAGASGRPPGTPEPSAAGTSDRRTGASGPPAAGPSASRGTAWTRLTDRLVAPGATRGEITISLGAAAVGAALASVLALRAPLPWPACVVLALVAFDLFGGAVVNSTRSAKRWYHRPGRTARHHLLFVAAHGQPFLLAWAVPGYGWTTALLVYVSVAAAAVLVTAAPAPLRRPVAFALTALVLVLVTSPADVPDAVAWFAPLLLVKLLLAHLLPEADTGSDAGGRAP</sequence>
<feature type="transmembrane region" description="Helical" evidence="2">
    <location>
        <begin position="97"/>
        <end position="117"/>
    </location>
</feature>
<dbReference type="RefSeq" id="WP_345219444.1">
    <property type="nucleotide sequence ID" value="NZ_BAAAXE010000002.1"/>
</dbReference>
<feature type="compositionally biased region" description="Low complexity" evidence="1">
    <location>
        <begin position="39"/>
        <end position="55"/>
    </location>
</feature>
<keyword evidence="2" id="KW-0472">Membrane</keyword>
<gene>
    <name evidence="3" type="ORF">ACFFTU_23185</name>
</gene>
<evidence type="ECO:0000256" key="1">
    <source>
        <dbReference type="SAM" id="MobiDB-lite"/>
    </source>
</evidence>
<keyword evidence="4" id="KW-1185">Reference proteome</keyword>
<accession>A0ABV5PIL4</accession>
<evidence type="ECO:0000313" key="4">
    <source>
        <dbReference type="Proteomes" id="UP001589718"/>
    </source>
</evidence>
<comment type="caution">
    <text evidence="3">The sequence shown here is derived from an EMBL/GenBank/DDBJ whole genome shotgun (WGS) entry which is preliminary data.</text>
</comment>
<dbReference type="Proteomes" id="UP001589718">
    <property type="component" value="Unassembled WGS sequence"/>
</dbReference>
<feature type="compositionally biased region" description="Pro residues" evidence="1">
    <location>
        <begin position="1"/>
        <end position="11"/>
    </location>
</feature>
<evidence type="ECO:0000256" key="2">
    <source>
        <dbReference type="SAM" id="Phobius"/>
    </source>
</evidence>
<keyword evidence="2" id="KW-0812">Transmembrane</keyword>
<keyword evidence="2" id="KW-1133">Transmembrane helix</keyword>
<proteinExistence type="predicted"/>
<organism evidence="3 4">
    <name type="scientific">Streptomyces cremeus</name>
    <dbReference type="NCBI Taxonomy" id="66881"/>
    <lineage>
        <taxon>Bacteria</taxon>
        <taxon>Bacillati</taxon>
        <taxon>Actinomycetota</taxon>
        <taxon>Actinomycetes</taxon>
        <taxon>Kitasatosporales</taxon>
        <taxon>Streptomycetaceae</taxon>
        <taxon>Streptomyces</taxon>
    </lineage>
</organism>
<name>A0ABV5PIL4_STRCM</name>
<feature type="transmembrane region" description="Helical" evidence="2">
    <location>
        <begin position="161"/>
        <end position="179"/>
    </location>
</feature>
<feature type="transmembrane region" description="Helical" evidence="2">
    <location>
        <begin position="138"/>
        <end position="155"/>
    </location>
</feature>